<protein>
    <submittedName>
        <fullName evidence="2">Uncharacterized protein</fullName>
    </submittedName>
</protein>
<dbReference type="OrthoDB" id="6775330at2759"/>
<feature type="region of interest" description="Disordered" evidence="1">
    <location>
        <begin position="110"/>
        <end position="193"/>
    </location>
</feature>
<gene>
    <name evidence="2" type="ORF">CALMAC_LOCUS7030</name>
</gene>
<organism evidence="2 3">
    <name type="scientific">Callosobruchus maculatus</name>
    <name type="common">Southern cowpea weevil</name>
    <name type="synonym">Pulse bruchid</name>
    <dbReference type="NCBI Taxonomy" id="64391"/>
    <lineage>
        <taxon>Eukaryota</taxon>
        <taxon>Metazoa</taxon>
        <taxon>Ecdysozoa</taxon>
        <taxon>Arthropoda</taxon>
        <taxon>Hexapoda</taxon>
        <taxon>Insecta</taxon>
        <taxon>Pterygota</taxon>
        <taxon>Neoptera</taxon>
        <taxon>Endopterygota</taxon>
        <taxon>Coleoptera</taxon>
        <taxon>Polyphaga</taxon>
        <taxon>Cucujiformia</taxon>
        <taxon>Chrysomeloidea</taxon>
        <taxon>Chrysomelidae</taxon>
        <taxon>Bruchinae</taxon>
        <taxon>Bruchini</taxon>
        <taxon>Callosobruchus</taxon>
    </lineage>
</organism>
<evidence type="ECO:0000256" key="1">
    <source>
        <dbReference type="SAM" id="MobiDB-lite"/>
    </source>
</evidence>
<dbReference type="AlphaFoldDB" id="A0A653C9K9"/>
<name>A0A653C9K9_CALMS</name>
<evidence type="ECO:0000313" key="2">
    <source>
        <dbReference type="EMBL" id="VEN44114.1"/>
    </source>
</evidence>
<accession>A0A653C9K9</accession>
<dbReference type="Proteomes" id="UP000410492">
    <property type="component" value="Unassembled WGS sequence"/>
</dbReference>
<sequence>MAALGKGMDVLFQSSLEGQMKETILKYLIDAGRCLASLSHNITHNRRKMLTPLLSKTVKEVADKTTPTKLLFGDNLRDNIRTAKLLENEGKELKATYSATPKKTYLIKKGGGAQTHTAGTSSSLQGNQNRPARRRAQVRETWHQRGRPSHRRYQAEKENYTGGSRGNNIPSPRPLPWWLAGSQEGVRAEECSS</sequence>
<reference evidence="2 3" key="1">
    <citation type="submission" date="2019-01" db="EMBL/GenBank/DDBJ databases">
        <authorList>
            <person name="Sayadi A."/>
        </authorList>
    </citation>
    <scope>NUCLEOTIDE SEQUENCE [LARGE SCALE GENOMIC DNA]</scope>
</reference>
<dbReference type="EMBL" id="CAACVG010007194">
    <property type="protein sequence ID" value="VEN44114.1"/>
    <property type="molecule type" value="Genomic_DNA"/>
</dbReference>
<keyword evidence="3" id="KW-1185">Reference proteome</keyword>
<evidence type="ECO:0000313" key="3">
    <source>
        <dbReference type="Proteomes" id="UP000410492"/>
    </source>
</evidence>
<proteinExistence type="predicted"/>
<feature type="compositionally biased region" description="Polar residues" evidence="1">
    <location>
        <begin position="114"/>
        <end position="130"/>
    </location>
</feature>